<dbReference type="InParanoid" id="A0A263DCG8"/>
<evidence type="ECO:0000313" key="3">
    <source>
        <dbReference type="Proteomes" id="UP000242444"/>
    </source>
</evidence>
<sequence>MRDAGRVRTENTPANEPVFEPVGQTLRRRKLGKELKRHRDAAGLTVREVARLAGFQQGTISKIENGRQTILPRTAKLILQACDVGAPDMDTLLRFAAESDDSGWWLTFSDTMPDWFGTYVDLESDARTIWTYTSELVDGLLQTPEYAEAITRATFPGVSAEELRSAVELRQARQAQLDRSNPPQLSVVLNEAVLRRPVGGPEVMRAQCERLVQLAKRPNITVRVLPFEAGAHPGMKTPFTLLGFPEGFADLDCVYLENANGSVWQERPADIAHYTDVHERLQNLALSQRKSVALLASLD</sequence>
<dbReference type="AlphaFoldDB" id="A0A263DCG8"/>
<comment type="caution">
    <text evidence="2">The sequence shown here is derived from an EMBL/GenBank/DDBJ whole genome shotgun (WGS) entry which is preliminary data.</text>
</comment>
<dbReference type="PROSITE" id="PS50943">
    <property type="entry name" value="HTH_CROC1"/>
    <property type="match status" value="1"/>
</dbReference>
<name>A0A263DCG8_9PSEU</name>
<feature type="domain" description="HTH cro/C1-type" evidence="1">
    <location>
        <begin position="35"/>
        <end position="92"/>
    </location>
</feature>
<dbReference type="GO" id="GO:0003677">
    <property type="term" value="F:DNA binding"/>
    <property type="evidence" value="ECO:0007669"/>
    <property type="project" value="InterPro"/>
</dbReference>
<dbReference type="Pfam" id="PF19054">
    <property type="entry name" value="DUF5753"/>
    <property type="match status" value="1"/>
</dbReference>
<dbReference type="Pfam" id="PF13560">
    <property type="entry name" value="HTH_31"/>
    <property type="match status" value="1"/>
</dbReference>
<dbReference type="InterPro" id="IPR043917">
    <property type="entry name" value="DUF5753"/>
</dbReference>
<dbReference type="EMBL" id="NKYE01000001">
    <property type="protein sequence ID" value="OZM75186.1"/>
    <property type="molecule type" value="Genomic_DNA"/>
</dbReference>
<keyword evidence="3" id="KW-1185">Reference proteome</keyword>
<dbReference type="InterPro" id="IPR001387">
    <property type="entry name" value="Cro/C1-type_HTH"/>
</dbReference>
<dbReference type="SUPFAM" id="SSF47413">
    <property type="entry name" value="lambda repressor-like DNA-binding domains"/>
    <property type="match status" value="1"/>
</dbReference>
<dbReference type="Proteomes" id="UP000242444">
    <property type="component" value="Unassembled WGS sequence"/>
</dbReference>
<evidence type="ECO:0000259" key="1">
    <source>
        <dbReference type="PROSITE" id="PS50943"/>
    </source>
</evidence>
<gene>
    <name evidence="2" type="ORF">CFN78_03230</name>
</gene>
<accession>A0A263DCG8</accession>
<dbReference type="CDD" id="cd00093">
    <property type="entry name" value="HTH_XRE"/>
    <property type="match status" value="1"/>
</dbReference>
<evidence type="ECO:0000313" key="2">
    <source>
        <dbReference type="EMBL" id="OZM75186.1"/>
    </source>
</evidence>
<organism evidence="2 3">
    <name type="scientific">Amycolatopsis antarctica</name>
    <dbReference type="NCBI Taxonomy" id="1854586"/>
    <lineage>
        <taxon>Bacteria</taxon>
        <taxon>Bacillati</taxon>
        <taxon>Actinomycetota</taxon>
        <taxon>Actinomycetes</taxon>
        <taxon>Pseudonocardiales</taxon>
        <taxon>Pseudonocardiaceae</taxon>
        <taxon>Amycolatopsis</taxon>
    </lineage>
</organism>
<dbReference type="SMART" id="SM00530">
    <property type="entry name" value="HTH_XRE"/>
    <property type="match status" value="1"/>
</dbReference>
<protein>
    <submittedName>
        <fullName evidence="2">XRE family transcriptional regulator</fullName>
    </submittedName>
</protein>
<reference evidence="2 3" key="1">
    <citation type="submission" date="2017-07" db="EMBL/GenBank/DDBJ databases">
        <title>Amycolatopsis antarcticus sp. nov., isolated from the surface of an Antarcticus brown macroalga.</title>
        <authorList>
            <person name="Wang J."/>
            <person name="Leiva S."/>
            <person name="Huang J."/>
            <person name="Huang Y."/>
        </authorList>
    </citation>
    <scope>NUCLEOTIDE SEQUENCE [LARGE SCALE GENOMIC DNA]</scope>
    <source>
        <strain evidence="2 3">AU-G6</strain>
    </source>
</reference>
<dbReference type="OrthoDB" id="4285266at2"/>
<proteinExistence type="predicted"/>
<dbReference type="Gene3D" id="1.10.260.40">
    <property type="entry name" value="lambda repressor-like DNA-binding domains"/>
    <property type="match status" value="1"/>
</dbReference>
<dbReference type="InterPro" id="IPR010982">
    <property type="entry name" value="Lambda_DNA-bd_dom_sf"/>
</dbReference>